<reference evidence="2" key="1">
    <citation type="submission" date="2021-01" db="EMBL/GenBank/DDBJ databases">
        <authorList>
            <consortium name="Genoscope - CEA"/>
            <person name="William W."/>
        </authorList>
    </citation>
    <scope>NUCLEOTIDE SEQUENCE</scope>
</reference>
<dbReference type="AlphaFoldDB" id="A0A8S1RZ89"/>
<feature type="coiled-coil region" evidence="1">
    <location>
        <begin position="307"/>
        <end position="504"/>
    </location>
</feature>
<feature type="coiled-coil region" evidence="1">
    <location>
        <begin position="146"/>
        <end position="198"/>
    </location>
</feature>
<comment type="caution">
    <text evidence="2">The sequence shown here is derived from an EMBL/GenBank/DDBJ whole genome shotgun (WGS) entry which is preliminary data.</text>
</comment>
<protein>
    <submittedName>
        <fullName evidence="2">Uncharacterized protein</fullName>
    </submittedName>
</protein>
<proteinExistence type="predicted"/>
<evidence type="ECO:0000313" key="3">
    <source>
        <dbReference type="Proteomes" id="UP000689195"/>
    </source>
</evidence>
<gene>
    <name evidence="2" type="ORF">PPENT_87.1.T0020332</name>
</gene>
<evidence type="ECO:0000313" key="2">
    <source>
        <dbReference type="EMBL" id="CAD8133296.1"/>
    </source>
</evidence>
<dbReference type="EMBL" id="CAJJDO010000002">
    <property type="protein sequence ID" value="CAD8133296.1"/>
    <property type="molecule type" value="Genomic_DNA"/>
</dbReference>
<organism evidence="2 3">
    <name type="scientific">Paramecium pentaurelia</name>
    <dbReference type="NCBI Taxonomy" id="43138"/>
    <lineage>
        <taxon>Eukaryota</taxon>
        <taxon>Sar</taxon>
        <taxon>Alveolata</taxon>
        <taxon>Ciliophora</taxon>
        <taxon>Intramacronucleata</taxon>
        <taxon>Oligohymenophorea</taxon>
        <taxon>Peniculida</taxon>
        <taxon>Parameciidae</taxon>
        <taxon>Paramecium</taxon>
    </lineage>
</organism>
<keyword evidence="3" id="KW-1185">Reference proteome</keyword>
<dbReference type="Proteomes" id="UP000689195">
    <property type="component" value="Unassembled WGS sequence"/>
</dbReference>
<feature type="coiled-coil region" evidence="1">
    <location>
        <begin position="228"/>
        <end position="280"/>
    </location>
</feature>
<accession>A0A8S1RZ89</accession>
<name>A0A8S1RZ89_9CILI</name>
<evidence type="ECO:0000256" key="1">
    <source>
        <dbReference type="SAM" id="Coils"/>
    </source>
</evidence>
<sequence length="788" mass="93415">MISNSQTKYHVKFEDGTIKEIECEPTQIKKIISKSYHLPYENIILINTHNNRLYSASNSFIQFQNKSIDLNVLDINQILKENINSKKKIIQLQNNEDDLQNEIVQLKETSREIITQMQKNKDDNQYIIQQKDQNFQQFQRMEQQHKEKLTAQLQLYEQKIAQINRNKEQLQQENENLQRKLQEQIQIAQKQERNFINEKFILQQKGDNQLNFNHQIYESQILALQVDITNMKQQINKQNNLIQQLKDEIEDIKAFYKQQIQDLETEQKNLENHYKQKIYKLEKGINEINSSINFSDNNLNFQIKNICNEAIREIDQFQQEMDNEEKNRNFQIQMKLKEGNNELQLKIQKLQLQIKNISSQLKIAETDLDYQQKKYQEEIDILNVQLNKAKKDLDDKQDEVNQYVLTNNQLQSEKQELDQYNQEYEHRIQQLEQAKTKLENNINELEEKYRFKHNQHLLSEQTIITKNGEINMLESVIEKQKQQINKMNQKIGRLTEILKQISNKNLGKGLEKVISPVGQLLNSRYGVQKFKDNPNCQSDETDYLVYRIKPSNNFIQSIRKGQFINLQQLLDVDPIGEIKSSRSIQPNEEGDLMKVYIIKVEDTQIKELRNRYLIRKDLQKGQNYDNKIDAAALSLNNILTQVFMDQFVKDLSELSIRVLQFSIAPQYVIQQKGKELYYYCEEIIENNIKQINGGEQDLGSSQDEQFLNSFSKYSHKLSQSELVISYINTVQEYMYDMIVTTEFGCFSEIDQGKDEYIRAIDAMESAQAINFGEFYNQKLELKALEFIQ</sequence>
<keyword evidence="1" id="KW-0175">Coiled coil</keyword>
<feature type="coiled-coil region" evidence="1">
    <location>
        <begin position="75"/>
        <end position="116"/>
    </location>
</feature>
<dbReference type="OrthoDB" id="307286at2759"/>